<dbReference type="GO" id="GO:0016491">
    <property type="term" value="F:oxidoreductase activity"/>
    <property type="evidence" value="ECO:0007669"/>
    <property type="project" value="UniProtKB-KW"/>
</dbReference>
<dbReference type="GO" id="GO:0005737">
    <property type="term" value="C:cytoplasm"/>
    <property type="evidence" value="ECO:0007669"/>
    <property type="project" value="TreeGrafter"/>
</dbReference>
<dbReference type="Proteomes" id="UP000298588">
    <property type="component" value="Chromosome"/>
</dbReference>
<dbReference type="InterPro" id="IPR006076">
    <property type="entry name" value="FAD-dep_OxRdtase"/>
</dbReference>
<accession>A0A4D7QE55</accession>
<dbReference type="AlphaFoldDB" id="A0A4D7QE55"/>
<dbReference type="Pfam" id="PF01266">
    <property type="entry name" value="DAO"/>
    <property type="match status" value="1"/>
</dbReference>
<evidence type="ECO:0000313" key="3">
    <source>
        <dbReference type="EMBL" id="QCK86280.1"/>
    </source>
</evidence>
<dbReference type="EMBL" id="CP039865">
    <property type="protein sequence ID" value="QCK86280.1"/>
    <property type="molecule type" value="Genomic_DNA"/>
</dbReference>
<sequence>MSGAGRVDVAIVGGGMVGSASALACLERGMTVALIDPGEIRDAASYGNAGVISRGSLFPMAMPGLLSKLPRYALNQDPAVRVDYGSLLSVMPWLMAFVRRCNVASVREVAKALDPFCAGAYDEHWRVAGEIGARHLIEKRGWIKLYRTEEAFASSAFEREILAQYNVATELIDGAELPQFEPALKRRFAKGLWFTETGSVTDPGGLVQLYGEAARLRGADIVKARASSIAETANGAAVRLEGGRTIEAGTVVLAAGAAGGDLARTLGYRFPFAAERGYHRHFADAGEFKLSRPIHDTGGAYVVSPMQAGLRVLSGVQLARHGVPLNPVQLVHAEAEAGGTVALGASLEQEPWGGSRPSTPDGLPIIGRAPRHPHVIFAFGHGHIGLGTGPITGKLVAELATGAKPSVPLEPFRAERW</sequence>
<reference evidence="3 4" key="1">
    <citation type="submission" date="2019-04" db="EMBL/GenBank/DDBJ databases">
        <title>Phreatobacter aquaticus sp. nov.</title>
        <authorList>
            <person name="Choi A."/>
            <person name="Baek K."/>
        </authorList>
    </citation>
    <scope>NUCLEOTIDE SEQUENCE [LARGE SCALE GENOMIC DNA]</scope>
    <source>
        <strain evidence="3 4">NMCR1094</strain>
    </source>
</reference>
<evidence type="ECO:0000313" key="4">
    <source>
        <dbReference type="Proteomes" id="UP000298588"/>
    </source>
</evidence>
<evidence type="ECO:0000259" key="2">
    <source>
        <dbReference type="Pfam" id="PF01266"/>
    </source>
</evidence>
<organism evidence="3 4">
    <name type="scientific">Phreatobacter aquaticus</name>
    <dbReference type="NCBI Taxonomy" id="2570229"/>
    <lineage>
        <taxon>Bacteria</taxon>
        <taxon>Pseudomonadati</taxon>
        <taxon>Pseudomonadota</taxon>
        <taxon>Alphaproteobacteria</taxon>
        <taxon>Hyphomicrobiales</taxon>
        <taxon>Phreatobacteraceae</taxon>
        <taxon>Phreatobacter</taxon>
    </lineage>
</organism>
<dbReference type="Gene3D" id="3.50.50.60">
    <property type="entry name" value="FAD/NAD(P)-binding domain"/>
    <property type="match status" value="2"/>
</dbReference>
<dbReference type="InterPro" id="IPR036188">
    <property type="entry name" value="FAD/NAD-bd_sf"/>
</dbReference>
<evidence type="ECO:0000256" key="1">
    <source>
        <dbReference type="ARBA" id="ARBA00023002"/>
    </source>
</evidence>
<dbReference type="OrthoDB" id="9805337at2"/>
<gene>
    <name evidence="3" type="ORF">E8L99_11210</name>
</gene>
<dbReference type="KEGG" id="paqt:E8L99_11210"/>
<dbReference type="RefSeq" id="WP_137099612.1">
    <property type="nucleotide sequence ID" value="NZ_CP039865.1"/>
</dbReference>
<dbReference type="PANTHER" id="PTHR13847:SF289">
    <property type="entry name" value="GLYCINE OXIDASE"/>
    <property type="match status" value="1"/>
</dbReference>
<name>A0A4D7QE55_9HYPH</name>
<feature type="domain" description="FAD dependent oxidoreductase" evidence="2">
    <location>
        <begin position="8"/>
        <end position="399"/>
    </location>
</feature>
<dbReference type="SUPFAM" id="SSF51905">
    <property type="entry name" value="FAD/NAD(P)-binding domain"/>
    <property type="match status" value="1"/>
</dbReference>
<keyword evidence="1" id="KW-0560">Oxidoreductase</keyword>
<dbReference type="PANTHER" id="PTHR13847">
    <property type="entry name" value="SARCOSINE DEHYDROGENASE-RELATED"/>
    <property type="match status" value="1"/>
</dbReference>
<dbReference type="Gene3D" id="3.30.9.10">
    <property type="entry name" value="D-Amino Acid Oxidase, subunit A, domain 2"/>
    <property type="match status" value="1"/>
</dbReference>
<keyword evidence="4" id="KW-1185">Reference proteome</keyword>
<dbReference type="PROSITE" id="PS51257">
    <property type="entry name" value="PROKAR_LIPOPROTEIN"/>
    <property type="match status" value="1"/>
</dbReference>
<protein>
    <submittedName>
        <fullName evidence="3">FAD-binding oxidoreductase</fullName>
    </submittedName>
</protein>
<proteinExistence type="predicted"/>